<dbReference type="InterPro" id="IPR052055">
    <property type="entry name" value="Hepadnavirus_pol/RT"/>
</dbReference>
<dbReference type="PANTHER" id="PTHR33050:SF7">
    <property type="entry name" value="RIBONUCLEASE H"/>
    <property type="match status" value="1"/>
</dbReference>
<feature type="compositionally biased region" description="Gly residues" evidence="1">
    <location>
        <begin position="23"/>
        <end position="37"/>
    </location>
</feature>
<sequence length="1072" mass="117568">MQAVKAWGTTMRAGLAATSAPAGGSGAPGPVGAGGALAEGSGAPGPAKAGGPLGTATLTHAQLMKLMDATVAKAAGGAAGAHAGGSSVSGLESQYKAAVEKSQGKRDGWSVDRSKQVRANVLAEGAKQQEALLRFRSEHLWKALEAHDFPEMVWARPMLEDEGCDIGELPTGSEASTEDWCVLAHLLRGRVTAMQVFARGKDPGATFEDVMDDSFARKRARSPSPPAAAKRVHFDPAVAAGGGGAALALTPGRRDDLAQAAAGLRTVTEEQLQQALNGTLTPDSVPTPAGEGAPRPVIPQHVGGALSGLDLRVYPGQNLDAQEKKSVLGEDGRSLQWETYNKRSRCSTLPEWERRFCFVMRKLIKFYEYLILQMEEDSSVTFERRPYSELLRGLRAGARAPRPYNDDRHPRGGKDKNGKNGPRNTPNAPRDANGEAPALGPVAGEGHEPEDGEEEDDVMSVASGFEFTPVEPSRGDYIEIEIEAIEEMAGDPRATPPASYAGADGGGGHVHEVLSMGAAVPFLTERAHLMAAAFEDWHDVDILVRGAACGIGWPSHPVEMDEPFRVPNYVALGMVEKVPDGKVKYRPVWDYSRPVDIGIDARIKLEKDKLSSVKDAYALLRPGYWMVKVDLDSVYRSVSVASQFWPAECFEFGGVCYMDARAPSGNRALPGIFMRGFSSLAASATRGAVRMTSPVLEDLAIIKEVVRRYHGRKVVLSREDVKEDFFATDSSGTKGMGGLMDERFFLHSWEDVRNMIQKPWFPFRKGMPESEHINYLELFAVCLFLTCVRYDIRLRPVYITTKDNKLADLLSRMQLQEFHMEHRAFMRASVQQFDGHQAWGNLPFSIMYGIIVNFLCCKKRQHMGTSGTFLVPVWGQERGRALDPTWVLILSLPEVFKVALLQEQKRYQEEALAGAPEEPTARGLGRFFGLFRKDNLTVSKEDACNSRTPLVRDDVLFTEDSETVWIRARYSKTIQCGERFHWVPLRRLPGSTLCLMWVLRARMRASAGRAGDYPLFMVEKGVGKKVQVVPLTHAGLVRGIKRFVEAAGLRPEMYSLRRGGATAAKRLEVHTM</sequence>
<dbReference type="SUPFAM" id="SSF56349">
    <property type="entry name" value="DNA breaking-rejoining enzymes"/>
    <property type="match status" value="1"/>
</dbReference>
<dbReference type="PANTHER" id="PTHR33050">
    <property type="entry name" value="REVERSE TRANSCRIPTASE DOMAIN-CONTAINING PROTEIN"/>
    <property type="match status" value="1"/>
</dbReference>
<protein>
    <submittedName>
        <fullName evidence="2">Uncharacterized protein</fullName>
    </submittedName>
</protein>
<reference evidence="2 3" key="1">
    <citation type="journal article" date="2015" name="Genome Biol. Evol.">
        <title>Comparative Genomics of a Bacterivorous Green Alga Reveals Evolutionary Causalities and Consequences of Phago-Mixotrophic Mode of Nutrition.</title>
        <authorList>
            <person name="Burns J.A."/>
            <person name="Paasch A."/>
            <person name="Narechania A."/>
            <person name="Kim E."/>
        </authorList>
    </citation>
    <scope>NUCLEOTIDE SEQUENCE [LARGE SCALE GENOMIC DNA]</scope>
    <source>
        <strain evidence="2 3">PLY_AMNH</strain>
    </source>
</reference>
<evidence type="ECO:0000313" key="3">
    <source>
        <dbReference type="Proteomes" id="UP001190700"/>
    </source>
</evidence>
<dbReference type="Proteomes" id="UP001190700">
    <property type="component" value="Unassembled WGS sequence"/>
</dbReference>
<evidence type="ECO:0000256" key="1">
    <source>
        <dbReference type="SAM" id="MobiDB-lite"/>
    </source>
</evidence>
<name>A0AAE0BVL9_9CHLO</name>
<evidence type="ECO:0000313" key="2">
    <source>
        <dbReference type="EMBL" id="KAK3243572.1"/>
    </source>
</evidence>
<dbReference type="EMBL" id="LGRX02032765">
    <property type="protein sequence ID" value="KAK3243572.1"/>
    <property type="molecule type" value="Genomic_DNA"/>
</dbReference>
<accession>A0AAE0BVL9</accession>
<proteinExistence type="predicted"/>
<feature type="region of interest" description="Disordered" evidence="1">
    <location>
        <begin position="398"/>
        <end position="458"/>
    </location>
</feature>
<organism evidence="2 3">
    <name type="scientific">Cymbomonas tetramitiformis</name>
    <dbReference type="NCBI Taxonomy" id="36881"/>
    <lineage>
        <taxon>Eukaryota</taxon>
        <taxon>Viridiplantae</taxon>
        <taxon>Chlorophyta</taxon>
        <taxon>Pyramimonadophyceae</taxon>
        <taxon>Pyramimonadales</taxon>
        <taxon>Pyramimonadaceae</taxon>
        <taxon>Cymbomonas</taxon>
    </lineage>
</organism>
<dbReference type="GO" id="GO:0003677">
    <property type="term" value="F:DNA binding"/>
    <property type="evidence" value="ECO:0007669"/>
    <property type="project" value="InterPro"/>
</dbReference>
<comment type="caution">
    <text evidence="2">The sequence shown here is derived from an EMBL/GenBank/DDBJ whole genome shotgun (WGS) entry which is preliminary data.</text>
</comment>
<feature type="compositionally biased region" description="Basic and acidic residues" evidence="1">
    <location>
        <begin position="404"/>
        <end position="418"/>
    </location>
</feature>
<dbReference type="InterPro" id="IPR011010">
    <property type="entry name" value="DNA_brk_join_enz"/>
</dbReference>
<dbReference type="AlphaFoldDB" id="A0AAE0BVL9"/>
<feature type="region of interest" description="Disordered" evidence="1">
    <location>
        <begin position="18"/>
        <end position="50"/>
    </location>
</feature>
<feature type="compositionally biased region" description="Acidic residues" evidence="1">
    <location>
        <begin position="448"/>
        <end position="458"/>
    </location>
</feature>
<gene>
    <name evidence="2" type="ORF">CYMTET_46781</name>
</gene>
<feature type="compositionally biased region" description="Low complexity" evidence="1">
    <location>
        <begin position="38"/>
        <end position="50"/>
    </location>
</feature>
<keyword evidence="3" id="KW-1185">Reference proteome</keyword>